<dbReference type="AlphaFoldDB" id="A0A8J6B2N1"/>
<comment type="caution">
    <text evidence="3">The sequence shown here is derived from an EMBL/GenBank/DDBJ whole genome shotgun (WGS) entry which is preliminary data.</text>
</comment>
<dbReference type="SMART" id="SM01132">
    <property type="entry name" value="DIL"/>
    <property type="match status" value="1"/>
</dbReference>
<dbReference type="PROSITE" id="PS51126">
    <property type="entry name" value="DILUTE"/>
    <property type="match status" value="1"/>
</dbReference>
<accession>A0A8J6B2N1</accession>
<sequence length="613" mass="66655">MFPGYIAQHSKRKRFVENPVEVSISATVHLPIVYNRARIRWRRGGHRGATRLVDLCNGFASITEAIGFATTMLYSQQPPKRGYVKKKLALSIHDSRDDVLGHLNIDVASIYTKMKSSAVTSIDRVYDVQTAAGTAAIELAITITDLSHAVPLSVAPSAAGSICTSSASSDGGTGPDGPTSLPPRYSSRLANAEAFSLTPIVEDSRLAMLSAVMEADESDCSLSTLGRELTQASLPYPANPCSPGQALSLSDIRDDDIDARAAEIANLTLALEEQTAAQRVQLFDRMVMLSDPVYTPGGTPVLATAIHRCLAEWGGLDVDPDPAHSALELLSSRLWAARSSMATVLHMACTAAHLYRRIAGQVVLSCVRPAPDDSVESRLGALVHEAVWFAHCNIAHDFKGVVPALLDFPLTTDAPLDRAGLVGLIRAIEADCDTYHLPRGLRSVLFRQFYRHVASLLFNHIIRQRQGSLCTVSTGLRVQILVTELTPLVGDAVDELDVLRQLGDVLLMSKRGLLDPATRARVCPALNLLQIDQVVSLFRPDSMGPEPVDPRLKNEVNLLVARHFVELERLDVELDTMDLPPFMVDCGFDSDSTLTREDLLPEISDSSLFNFLI</sequence>
<evidence type="ECO:0000259" key="2">
    <source>
        <dbReference type="PROSITE" id="PS51126"/>
    </source>
</evidence>
<dbReference type="EMBL" id="JAHDYR010000029">
    <property type="protein sequence ID" value="KAG9392944.1"/>
    <property type="molecule type" value="Genomic_DNA"/>
</dbReference>
<gene>
    <name evidence="3" type="ORF">J8273_5653</name>
</gene>
<feature type="domain" description="Dilute" evidence="2">
    <location>
        <begin position="377"/>
        <end position="562"/>
    </location>
</feature>
<proteinExistence type="predicted"/>
<dbReference type="InterPro" id="IPR019448">
    <property type="entry name" value="NT-C2"/>
</dbReference>
<evidence type="ECO:0000313" key="4">
    <source>
        <dbReference type="Proteomes" id="UP000717585"/>
    </source>
</evidence>
<dbReference type="Pfam" id="PF10358">
    <property type="entry name" value="NT-C2"/>
    <property type="match status" value="1"/>
</dbReference>
<dbReference type="InterPro" id="IPR002710">
    <property type="entry name" value="Dilute_dom"/>
</dbReference>
<evidence type="ECO:0000256" key="1">
    <source>
        <dbReference type="SAM" id="MobiDB-lite"/>
    </source>
</evidence>
<reference evidence="3" key="1">
    <citation type="submission" date="2021-05" db="EMBL/GenBank/DDBJ databases">
        <title>A free-living protist that lacks canonical eukaryotic 1 DNA replication and segregation systems.</title>
        <authorList>
            <person name="Salas-Leiva D.E."/>
            <person name="Tromer E.C."/>
            <person name="Curtis B.A."/>
            <person name="Jerlstrom-Hultqvist J."/>
            <person name="Kolisko M."/>
            <person name="Yi Z."/>
            <person name="Salas-Leiva J.S."/>
            <person name="Gallot-Lavallee L."/>
            <person name="Kops G.J.P.L."/>
            <person name="Archibald J.M."/>
            <person name="Simpson A.G.B."/>
            <person name="Roger A.J."/>
        </authorList>
    </citation>
    <scope>NUCLEOTIDE SEQUENCE</scope>
    <source>
        <strain evidence="3">BICM</strain>
    </source>
</reference>
<organism evidence="3 4">
    <name type="scientific">Carpediemonas membranifera</name>
    <dbReference type="NCBI Taxonomy" id="201153"/>
    <lineage>
        <taxon>Eukaryota</taxon>
        <taxon>Metamonada</taxon>
        <taxon>Carpediemonas-like organisms</taxon>
        <taxon>Carpediemonas</taxon>
    </lineage>
</organism>
<dbReference type="Proteomes" id="UP000717585">
    <property type="component" value="Unassembled WGS sequence"/>
</dbReference>
<dbReference type="OrthoDB" id="20172at2759"/>
<evidence type="ECO:0000313" key="3">
    <source>
        <dbReference type="EMBL" id="KAG9392944.1"/>
    </source>
</evidence>
<name>A0A8J6B2N1_9EUKA</name>
<dbReference type="Pfam" id="PF01843">
    <property type="entry name" value="DIL"/>
    <property type="match status" value="1"/>
</dbReference>
<feature type="region of interest" description="Disordered" evidence="1">
    <location>
        <begin position="164"/>
        <end position="185"/>
    </location>
</feature>
<protein>
    <recommendedName>
        <fullName evidence="2">Dilute domain-containing protein</fullName>
    </recommendedName>
</protein>
<keyword evidence="4" id="KW-1185">Reference proteome</keyword>